<evidence type="ECO:0000256" key="4">
    <source>
        <dbReference type="ARBA" id="ARBA00022692"/>
    </source>
</evidence>
<feature type="transmembrane region" description="Helical" evidence="10">
    <location>
        <begin position="254"/>
        <end position="277"/>
    </location>
</feature>
<dbReference type="EMBL" id="LUKE01000001">
    <property type="protein sequence ID" value="KYG65931.1"/>
    <property type="molecule type" value="Genomic_DNA"/>
</dbReference>
<dbReference type="Pfam" id="PF00999">
    <property type="entry name" value="Na_H_Exchanger"/>
    <property type="match status" value="1"/>
</dbReference>
<protein>
    <recommendedName>
        <fullName evidence="11">Cation/H+ exchanger transmembrane domain-containing protein</fullName>
    </recommendedName>
</protein>
<dbReference type="OrthoDB" id="5292719at2"/>
<feature type="transmembrane region" description="Helical" evidence="10">
    <location>
        <begin position="56"/>
        <end position="73"/>
    </location>
</feature>
<keyword evidence="3" id="KW-0050">Antiport</keyword>
<dbReference type="InterPro" id="IPR006153">
    <property type="entry name" value="Cation/H_exchanger_TM"/>
</dbReference>
<dbReference type="GO" id="GO:0006814">
    <property type="term" value="P:sodium ion transport"/>
    <property type="evidence" value="ECO:0007669"/>
    <property type="project" value="UniProtKB-KW"/>
</dbReference>
<evidence type="ECO:0000313" key="13">
    <source>
        <dbReference type="Proteomes" id="UP000075320"/>
    </source>
</evidence>
<keyword evidence="4 10" id="KW-0812">Transmembrane</keyword>
<feature type="transmembrane region" description="Helical" evidence="10">
    <location>
        <begin position="79"/>
        <end position="97"/>
    </location>
</feature>
<gene>
    <name evidence="12" type="ORF">AZI86_02345</name>
</gene>
<dbReference type="Proteomes" id="UP000075320">
    <property type="component" value="Unassembled WGS sequence"/>
</dbReference>
<keyword evidence="13" id="KW-1185">Reference proteome</keyword>
<comment type="caution">
    <text evidence="12">The sequence shown here is derived from an EMBL/GenBank/DDBJ whole genome shotgun (WGS) entry which is preliminary data.</text>
</comment>
<dbReference type="PANTHER" id="PTHR43562:SF3">
    <property type="entry name" value="SODIUM ION_PROTON EXCHANGER (EUROFUNG)"/>
    <property type="match status" value="1"/>
</dbReference>
<keyword evidence="6" id="KW-0915">Sodium</keyword>
<feature type="transmembrane region" description="Helical" evidence="10">
    <location>
        <begin position="109"/>
        <end position="129"/>
    </location>
</feature>
<evidence type="ECO:0000256" key="1">
    <source>
        <dbReference type="ARBA" id="ARBA00004141"/>
    </source>
</evidence>
<feature type="domain" description="Cation/H+ exchanger transmembrane" evidence="11">
    <location>
        <begin position="4"/>
        <end position="160"/>
    </location>
</feature>
<feature type="transmembrane region" description="Helical" evidence="10">
    <location>
        <begin position="29"/>
        <end position="49"/>
    </location>
</feature>
<keyword evidence="7" id="KW-0406">Ion transport</keyword>
<dbReference type="AlphaFoldDB" id="A0A150WN71"/>
<keyword evidence="9" id="KW-0739">Sodium transport</keyword>
<proteinExistence type="predicted"/>
<sequence>MKFILWLIFGLLLGPSVLAIKSPEWFNGASQAAGGIFLFLAGWEMRFLNLYPDRKFYLLAFVGSFVVPAVTGWVVFQNFFMAMAMGISALPITIQLLKEKGLYATSLARRSITLASLCDIGAWLALVWLLPAESVGAWVLSHWIVLAFFVGLLLGRIIEWPTQKSFLIHAQTWILAPLFFLGLGWKIDLWRLFDLKSFLTVFILAVATKSVGSYVFSRWAGANHKDSWNLAAILNARGAMEILAANFAYDAGLISGPLFSALVLLGILTAVMAVPLVRK</sequence>
<organism evidence="12 13">
    <name type="scientific">Bdellovibrio bacteriovorus</name>
    <dbReference type="NCBI Taxonomy" id="959"/>
    <lineage>
        <taxon>Bacteria</taxon>
        <taxon>Pseudomonadati</taxon>
        <taxon>Bdellovibrionota</taxon>
        <taxon>Bdellovibrionia</taxon>
        <taxon>Bdellovibrionales</taxon>
        <taxon>Pseudobdellovibrionaceae</taxon>
        <taxon>Bdellovibrio</taxon>
    </lineage>
</organism>
<dbReference type="GO" id="GO:1902600">
    <property type="term" value="P:proton transmembrane transport"/>
    <property type="evidence" value="ECO:0007669"/>
    <property type="project" value="InterPro"/>
</dbReference>
<feature type="transmembrane region" description="Helical" evidence="10">
    <location>
        <begin position="166"/>
        <end position="185"/>
    </location>
</feature>
<evidence type="ECO:0000256" key="7">
    <source>
        <dbReference type="ARBA" id="ARBA00023065"/>
    </source>
</evidence>
<evidence type="ECO:0000259" key="11">
    <source>
        <dbReference type="Pfam" id="PF00999"/>
    </source>
</evidence>
<keyword evidence="8 10" id="KW-0472">Membrane</keyword>
<evidence type="ECO:0000256" key="2">
    <source>
        <dbReference type="ARBA" id="ARBA00022448"/>
    </source>
</evidence>
<feature type="transmembrane region" description="Helical" evidence="10">
    <location>
        <begin position="135"/>
        <end position="154"/>
    </location>
</feature>
<evidence type="ECO:0000256" key="9">
    <source>
        <dbReference type="ARBA" id="ARBA00023201"/>
    </source>
</evidence>
<keyword evidence="5 10" id="KW-1133">Transmembrane helix</keyword>
<dbReference type="RefSeq" id="WP_061833491.1">
    <property type="nucleotide sequence ID" value="NZ_LUKE01000001.1"/>
</dbReference>
<dbReference type="GO" id="GO:0016020">
    <property type="term" value="C:membrane"/>
    <property type="evidence" value="ECO:0007669"/>
    <property type="project" value="UniProtKB-SubCell"/>
</dbReference>
<evidence type="ECO:0000313" key="12">
    <source>
        <dbReference type="EMBL" id="KYG65931.1"/>
    </source>
</evidence>
<keyword evidence="2" id="KW-0813">Transport</keyword>
<name>A0A150WN71_BDEBC</name>
<evidence type="ECO:0000256" key="10">
    <source>
        <dbReference type="SAM" id="Phobius"/>
    </source>
</evidence>
<evidence type="ECO:0000256" key="5">
    <source>
        <dbReference type="ARBA" id="ARBA00022989"/>
    </source>
</evidence>
<dbReference type="PANTHER" id="PTHR43562">
    <property type="entry name" value="NAPA-TYPE SODIUM/HYDROGEN ANTIPORTER"/>
    <property type="match status" value="1"/>
</dbReference>
<reference evidence="12 13" key="1">
    <citation type="submission" date="2016-03" db="EMBL/GenBank/DDBJ databases">
        <authorList>
            <person name="Ploux O."/>
        </authorList>
    </citation>
    <scope>NUCLEOTIDE SEQUENCE [LARGE SCALE GENOMIC DNA]</scope>
    <source>
        <strain evidence="12 13">R0</strain>
    </source>
</reference>
<feature type="transmembrane region" description="Helical" evidence="10">
    <location>
        <begin position="197"/>
        <end position="216"/>
    </location>
</feature>
<evidence type="ECO:0000256" key="6">
    <source>
        <dbReference type="ARBA" id="ARBA00023053"/>
    </source>
</evidence>
<accession>A0A150WN71</accession>
<dbReference type="Gene3D" id="1.20.1530.20">
    <property type="match status" value="1"/>
</dbReference>
<evidence type="ECO:0000256" key="3">
    <source>
        <dbReference type="ARBA" id="ARBA00022449"/>
    </source>
</evidence>
<dbReference type="InterPro" id="IPR038770">
    <property type="entry name" value="Na+/solute_symporter_sf"/>
</dbReference>
<evidence type="ECO:0000256" key="8">
    <source>
        <dbReference type="ARBA" id="ARBA00023136"/>
    </source>
</evidence>
<comment type="subcellular location">
    <subcellularLocation>
        <location evidence="1">Membrane</location>
        <topology evidence="1">Multi-pass membrane protein</topology>
    </subcellularLocation>
</comment>
<dbReference type="GO" id="GO:0015297">
    <property type="term" value="F:antiporter activity"/>
    <property type="evidence" value="ECO:0007669"/>
    <property type="project" value="UniProtKB-KW"/>
</dbReference>